<evidence type="ECO:0000313" key="2">
    <source>
        <dbReference type="EMBL" id="ODN41026.1"/>
    </source>
</evidence>
<feature type="region of interest" description="Disordered" evidence="1">
    <location>
        <begin position="130"/>
        <end position="153"/>
    </location>
</feature>
<organism evidence="2 3">
    <name type="scientific">Piscirickettsia litoralis</name>
    <dbReference type="NCBI Taxonomy" id="1891921"/>
    <lineage>
        <taxon>Bacteria</taxon>
        <taxon>Pseudomonadati</taxon>
        <taxon>Pseudomonadota</taxon>
        <taxon>Gammaproteobacteria</taxon>
        <taxon>Thiotrichales</taxon>
        <taxon>Piscirickettsiaceae</taxon>
        <taxon>Piscirickettsia</taxon>
    </lineage>
</organism>
<protein>
    <submittedName>
        <fullName evidence="2">Uncharacterized protein</fullName>
    </submittedName>
</protein>
<proteinExistence type="predicted"/>
<keyword evidence="3" id="KW-1185">Reference proteome</keyword>
<accession>A0ABX2ZWM3</accession>
<reference evidence="2 3" key="1">
    <citation type="submission" date="2016-08" db="EMBL/GenBank/DDBJ databases">
        <title>Draft genome sequence of Candidatus Piscirickettsia litoralis, from seawater.</title>
        <authorList>
            <person name="Wan X."/>
            <person name="Lee A.J."/>
            <person name="Hou S."/>
            <person name="Donachie S.P."/>
        </authorList>
    </citation>
    <scope>NUCLEOTIDE SEQUENCE [LARGE SCALE GENOMIC DNA]</scope>
    <source>
        <strain evidence="2 3">Y2</strain>
    </source>
</reference>
<dbReference type="EMBL" id="MDTU01000008">
    <property type="protein sequence ID" value="ODN41026.1"/>
    <property type="molecule type" value="Genomic_DNA"/>
</dbReference>
<evidence type="ECO:0000313" key="3">
    <source>
        <dbReference type="Proteomes" id="UP000094329"/>
    </source>
</evidence>
<gene>
    <name evidence="2" type="ORF">BGC07_18520</name>
</gene>
<evidence type="ECO:0000256" key="1">
    <source>
        <dbReference type="SAM" id="MobiDB-lite"/>
    </source>
</evidence>
<comment type="caution">
    <text evidence="2">The sequence shown here is derived from an EMBL/GenBank/DDBJ whole genome shotgun (WGS) entry which is preliminary data.</text>
</comment>
<dbReference type="Proteomes" id="UP000094329">
    <property type="component" value="Unassembled WGS sequence"/>
</dbReference>
<dbReference type="RefSeq" id="WP_069314538.1">
    <property type="nucleotide sequence ID" value="NZ_MDTU01000008.1"/>
</dbReference>
<name>A0ABX2ZWM3_9GAMM</name>
<sequence length="303" mass="35355">MNITLTDENQNIYTIAELARSFKIRGITREVLDLLIEFTNKKTKKCEMHTKVFADKLNCSVRSVEIALNKLSDLGLVVAHQIKKFFSKKGVLHTKTIELNIATTVAKKNSQKTEKKFDVYNTVDKSTLKSKSESENIAPPKKEVSPKVENKDDQEYTAGLTKKQSRDLFYDTFKTLYPKKTNLKEACRYWQRYKLANHAATIVEMLVYKNENEFKTTEIRYIPNAEKFLKAFDWREDFTVLREAESVHNNNAKRFKHKQQTRVHNPLSQEYYHEQCELNNYCSEPLINSMVGETYDHNNGFGI</sequence>